<evidence type="ECO:0000313" key="14">
    <source>
        <dbReference type="Proteomes" id="UP000728032"/>
    </source>
</evidence>
<comment type="catalytic activity">
    <reaction evidence="1">
        <text>Cleavage of a beta-linked Asp residue from the N-terminus of a polypeptide.</text>
        <dbReference type="EC" id="3.4.19.5"/>
    </reaction>
</comment>
<dbReference type="GO" id="GO:0033345">
    <property type="term" value="P:L-asparagine catabolic process via L-aspartate"/>
    <property type="evidence" value="ECO:0007669"/>
    <property type="project" value="TreeGrafter"/>
</dbReference>
<sequence length="216" mass="22313">MDKTEHCLLIATGAEDFAREVGIELVANESLVHEWAQKRLNAYKTFERTISEDKPRNTGAIGSHGSTPTTTTTDPPLSGGTGSSEHDTVGAVAVDSRGNCAVATSTGGITAKRVGRVGDSPIVGAGGYADNTCGAVSTTGHGEALMRTCLARHVMYEFTAEGKAAGTGRLTLQQAVDKSLDMMADRVDGYGGAIAVAPGGEVGVGFTTPMMSWAYI</sequence>
<feature type="site" description="Cleavage; by autolysis" evidence="11">
    <location>
        <begin position="87"/>
        <end position="88"/>
    </location>
</feature>
<feature type="non-terminal residue" evidence="13">
    <location>
        <position position="1"/>
    </location>
</feature>
<gene>
    <name evidence="13" type="ORF">ONB1V03_LOCUS21394</name>
</gene>
<keyword evidence="4" id="KW-0378">Hydrolase</keyword>
<organism evidence="13">
    <name type="scientific">Oppiella nova</name>
    <dbReference type="NCBI Taxonomy" id="334625"/>
    <lineage>
        <taxon>Eukaryota</taxon>
        <taxon>Metazoa</taxon>
        <taxon>Ecdysozoa</taxon>
        <taxon>Arthropoda</taxon>
        <taxon>Chelicerata</taxon>
        <taxon>Arachnida</taxon>
        <taxon>Acari</taxon>
        <taxon>Acariformes</taxon>
        <taxon>Sarcoptiformes</taxon>
        <taxon>Oribatida</taxon>
        <taxon>Brachypylina</taxon>
        <taxon>Oppioidea</taxon>
        <taxon>Oppiidae</taxon>
        <taxon>Oppiella</taxon>
    </lineage>
</organism>
<dbReference type="EMBL" id="CAJPVJ010041404">
    <property type="protein sequence ID" value="CAG2181973.1"/>
    <property type="molecule type" value="Genomic_DNA"/>
</dbReference>
<dbReference type="FunFam" id="3.60.20.30:FF:000001">
    <property type="entry name" value="Isoaspartyl peptidase/L-asparaginase"/>
    <property type="match status" value="1"/>
</dbReference>
<reference evidence="13" key="1">
    <citation type="submission" date="2020-11" db="EMBL/GenBank/DDBJ databases">
        <authorList>
            <person name="Tran Van P."/>
        </authorList>
    </citation>
    <scope>NUCLEOTIDE SEQUENCE</scope>
</reference>
<dbReference type="GO" id="GO:0004067">
    <property type="term" value="F:asparaginase activity"/>
    <property type="evidence" value="ECO:0007669"/>
    <property type="project" value="UniProtKB-EC"/>
</dbReference>
<accession>A0A7R9MQX7</accession>
<dbReference type="AlphaFoldDB" id="A0A7R9MQX7"/>
<proteinExistence type="inferred from homology"/>
<comment type="similarity">
    <text evidence="2">Belongs to the Ntn-hydrolase family.</text>
</comment>
<evidence type="ECO:0008006" key="15">
    <source>
        <dbReference type="Google" id="ProtNLM"/>
    </source>
</evidence>
<dbReference type="PANTHER" id="PTHR10188">
    <property type="entry name" value="L-ASPARAGINASE"/>
    <property type="match status" value="1"/>
</dbReference>
<feature type="region of interest" description="Disordered" evidence="12">
    <location>
        <begin position="51"/>
        <end position="87"/>
    </location>
</feature>
<keyword evidence="3" id="KW-0645">Protease</keyword>
<dbReference type="InterPro" id="IPR029055">
    <property type="entry name" value="Ntn_hydrolases_N"/>
</dbReference>
<dbReference type="Pfam" id="PF01112">
    <property type="entry name" value="Asparaginase_2"/>
    <property type="match status" value="1"/>
</dbReference>
<dbReference type="GO" id="GO:0006508">
    <property type="term" value="P:proteolysis"/>
    <property type="evidence" value="ECO:0007669"/>
    <property type="project" value="UniProtKB-KW"/>
</dbReference>
<dbReference type="OrthoDB" id="2262349at2759"/>
<dbReference type="PANTHER" id="PTHR10188:SF43">
    <property type="entry name" value="ASPARAGINASE (EUROFUNG)"/>
    <property type="match status" value="1"/>
</dbReference>
<dbReference type="InterPro" id="IPR000246">
    <property type="entry name" value="Peptidase_T2"/>
</dbReference>
<evidence type="ECO:0000256" key="3">
    <source>
        <dbReference type="ARBA" id="ARBA00022670"/>
    </source>
</evidence>
<evidence type="ECO:0000313" key="13">
    <source>
        <dbReference type="EMBL" id="CAD7664836.1"/>
    </source>
</evidence>
<evidence type="ECO:0000256" key="2">
    <source>
        <dbReference type="ARBA" id="ARBA00010872"/>
    </source>
</evidence>
<name>A0A7R9MQX7_9ACAR</name>
<evidence type="ECO:0000256" key="4">
    <source>
        <dbReference type="ARBA" id="ARBA00022801"/>
    </source>
</evidence>
<evidence type="ECO:0000256" key="7">
    <source>
        <dbReference type="ARBA" id="ARBA00054922"/>
    </source>
</evidence>
<dbReference type="Gene3D" id="3.60.20.30">
    <property type="entry name" value="(Glycosyl)asparaginase"/>
    <property type="match status" value="1"/>
</dbReference>
<evidence type="ECO:0000256" key="5">
    <source>
        <dbReference type="ARBA" id="ARBA00022813"/>
    </source>
</evidence>
<keyword evidence="5" id="KW-0068">Autocatalytic cleavage</keyword>
<feature type="active site" description="Nucleophile" evidence="9">
    <location>
        <position position="88"/>
    </location>
</feature>
<feature type="compositionally biased region" description="Low complexity" evidence="12">
    <location>
        <begin position="63"/>
        <end position="78"/>
    </location>
</feature>
<dbReference type="GO" id="GO:0008798">
    <property type="term" value="F:beta-aspartyl-peptidase activity"/>
    <property type="evidence" value="ECO:0007669"/>
    <property type="project" value="UniProtKB-EC"/>
</dbReference>
<evidence type="ECO:0000256" key="12">
    <source>
        <dbReference type="SAM" id="MobiDB-lite"/>
    </source>
</evidence>
<comment type="subunit">
    <text evidence="8">Heterodimer of an alpha and beta chain produced by autocleavage.</text>
</comment>
<comment type="function">
    <text evidence="7">Has both L-asparaginase and beta-aspartyl peptidase activity. Does not have aspartylglucosaminidase activity and is inactive toward GlcNAc-L-Asn. Likewise, has no activity toward glutamine.</text>
</comment>
<keyword evidence="14" id="KW-1185">Reference proteome</keyword>
<evidence type="ECO:0000256" key="11">
    <source>
        <dbReference type="PIRSR" id="PIRSR600246-3"/>
    </source>
</evidence>
<evidence type="ECO:0000256" key="9">
    <source>
        <dbReference type="PIRSR" id="PIRSR600246-1"/>
    </source>
</evidence>
<dbReference type="EMBL" id="OC956229">
    <property type="protein sequence ID" value="CAD7664836.1"/>
    <property type="molecule type" value="Genomic_DNA"/>
</dbReference>
<protein>
    <recommendedName>
        <fullName evidence="15">L-asparaginase</fullName>
    </recommendedName>
</protein>
<dbReference type="SUPFAM" id="SSF56235">
    <property type="entry name" value="N-terminal nucleophile aminohydrolases (Ntn hydrolases)"/>
    <property type="match status" value="1"/>
</dbReference>
<comment type="catalytic activity">
    <reaction evidence="6">
        <text>L-asparagine + H2O = L-aspartate + NH4(+)</text>
        <dbReference type="Rhea" id="RHEA:21016"/>
        <dbReference type="ChEBI" id="CHEBI:15377"/>
        <dbReference type="ChEBI" id="CHEBI:28938"/>
        <dbReference type="ChEBI" id="CHEBI:29991"/>
        <dbReference type="ChEBI" id="CHEBI:58048"/>
        <dbReference type="EC" id="3.5.1.1"/>
    </reaction>
</comment>
<feature type="binding site" evidence="10">
    <location>
        <begin position="116"/>
        <end position="119"/>
    </location>
    <ligand>
        <name>substrate</name>
    </ligand>
</feature>
<evidence type="ECO:0000256" key="8">
    <source>
        <dbReference type="ARBA" id="ARBA00061780"/>
    </source>
</evidence>
<evidence type="ECO:0000256" key="1">
    <source>
        <dbReference type="ARBA" id="ARBA00000306"/>
    </source>
</evidence>
<evidence type="ECO:0000256" key="10">
    <source>
        <dbReference type="PIRSR" id="PIRSR600246-2"/>
    </source>
</evidence>
<evidence type="ECO:0000256" key="6">
    <source>
        <dbReference type="ARBA" id="ARBA00049366"/>
    </source>
</evidence>
<dbReference type="Proteomes" id="UP000728032">
    <property type="component" value="Unassembled WGS sequence"/>
</dbReference>
<dbReference type="GO" id="GO:0005737">
    <property type="term" value="C:cytoplasm"/>
    <property type="evidence" value="ECO:0007669"/>
    <property type="project" value="TreeGrafter"/>
</dbReference>
<feature type="binding site" evidence="10">
    <location>
        <begin position="139"/>
        <end position="142"/>
    </location>
    <ligand>
        <name>substrate</name>
    </ligand>
</feature>